<dbReference type="GO" id="GO:0006979">
    <property type="term" value="P:response to oxidative stress"/>
    <property type="evidence" value="ECO:0007669"/>
    <property type="project" value="TreeGrafter"/>
</dbReference>
<dbReference type="GO" id="GO:0046872">
    <property type="term" value="F:metal ion binding"/>
    <property type="evidence" value="ECO:0007669"/>
    <property type="project" value="UniProtKB-KW"/>
</dbReference>
<keyword evidence="1 4" id="KW-0349">Heme</keyword>
<evidence type="ECO:0000256" key="5">
    <source>
        <dbReference type="PIRSR" id="PIRSR000343-2"/>
    </source>
</evidence>
<feature type="binding site" evidence="4">
    <location>
        <position position="8"/>
    </location>
    <ligand>
        <name>heme b</name>
        <dbReference type="ChEBI" id="CHEBI:60344"/>
    </ligand>
</feature>
<evidence type="ECO:0000313" key="6">
    <source>
        <dbReference type="EMBL" id="GGB40946.1"/>
    </source>
</evidence>
<dbReference type="InterPro" id="IPR002051">
    <property type="entry name" value="Haem_Oase"/>
</dbReference>
<dbReference type="SUPFAM" id="SSF48613">
    <property type="entry name" value="Heme oxygenase-like"/>
    <property type="match status" value="1"/>
</dbReference>
<keyword evidence="3 5" id="KW-0408">Iron</keyword>
<dbReference type="GO" id="GO:0006788">
    <property type="term" value="P:heme oxidation"/>
    <property type="evidence" value="ECO:0007669"/>
    <property type="project" value="InterPro"/>
</dbReference>
<dbReference type="PIRSF" id="PIRSF000343">
    <property type="entry name" value="Haem_Oase"/>
    <property type="match status" value="1"/>
</dbReference>
<dbReference type="PANTHER" id="PTHR10720:SF0">
    <property type="entry name" value="HEME OXYGENASE"/>
    <property type="match status" value="1"/>
</dbReference>
<reference evidence="6" key="1">
    <citation type="journal article" date="2014" name="Int. J. Syst. Evol. Microbiol.">
        <title>Complete genome sequence of Corynebacterium casei LMG S-19264T (=DSM 44701T), isolated from a smear-ripened cheese.</title>
        <authorList>
            <consortium name="US DOE Joint Genome Institute (JGI-PGF)"/>
            <person name="Walter F."/>
            <person name="Albersmeier A."/>
            <person name="Kalinowski J."/>
            <person name="Ruckert C."/>
        </authorList>
    </citation>
    <scope>NUCLEOTIDE SEQUENCE</scope>
    <source>
        <strain evidence="6">CGMCC 1.12827</strain>
    </source>
</reference>
<evidence type="ECO:0000256" key="3">
    <source>
        <dbReference type="ARBA" id="ARBA00023004"/>
    </source>
</evidence>
<feature type="binding site" description="axial binding residue" evidence="5">
    <location>
        <position position="15"/>
    </location>
    <ligand>
        <name>heme b</name>
        <dbReference type="ChEBI" id="CHEBI:60344"/>
    </ligand>
    <ligandPart>
        <name>Fe</name>
        <dbReference type="ChEBI" id="CHEBI:18248"/>
    </ligandPart>
</feature>
<dbReference type="RefSeq" id="WP_188587454.1">
    <property type="nucleotide sequence ID" value="NZ_BMGC01000027.1"/>
</dbReference>
<dbReference type="CDD" id="cd19165">
    <property type="entry name" value="HemeO"/>
    <property type="match status" value="1"/>
</dbReference>
<dbReference type="PRINTS" id="PR00088">
    <property type="entry name" value="HAEMOXYGNASE"/>
</dbReference>
<evidence type="ECO:0000256" key="4">
    <source>
        <dbReference type="PIRSR" id="PIRSR000343-1"/>
    </source>
</evidence>
<evidence type="ECO:0000256" key="1">
    <source>
        <dbReference type="ARBA" id="ARBA00022617"/>
    </source>
</evidence>
<dbReference type="AlphaFoldDB" id="A0A916TDK6"/>
<dbReference type="Pfam" id="PF01126">
    <property type="entry name" value="Heme_oxygenase"/>
    <property type="match status" value="1"/>
</dbReference>
<proteinExistence type="predicted"/>
<reference evidence="6" key="2">
    <citation type="submission" date="2020-09" db="EMBL/GenBank/DDBJ databases">
        <authorList>
            <person name="Sun Q."/>
            <person name="Zhou Y."/>
        </authorList>
    </citation>
    <scope>NUCLEOTIDE SEQUENCE</scope>
    <source>
        <strain evidence="6">CGMCC 1.12827</strain>
    </source>
</reference>
<evidence type="ECO:0000313" key="7">
    <source>
        <dbReference type="Proteomes" id="UP000621454"/>
    </source>
</evidence>
<organism evidence="6 7">
    <name type="scientific">Gordonia jinhuaensis</name>
    <dbReference type="NCBI Taxonomy" id="1517702"/>
    <lineage>
        <taxon>Bacteria</taxon>
        <taxon>Bacillati</taxon>
        <taxon>Actinomycetota</taxon>
        <taxon>Actinomycetes</taxon>
        <taxon>Mycobacteriales</taxon>
        <taxon>Gordoniaceae</taxon>
        <taxon>Gordonia</taxon>
    </lineage>
</organism>
<dbReference type="InterPro" id="IPR016053">
    <property type="entry name" value="Haem_Oase-like"/>
</dbReference>
<dbReference type="InterPro" id="IPR016084">
    <property type="entry name" value="Haem_Oase-like_multi-hlx"/>
</dbReference>
<protein>
    <submittedName>
        <fullName evidence="6">Biliverdin-producing heme oxygenase</fullName>
    </submittedName>
</protein>
<dbReference type="GO" id="GO:0020037">
    <property type="term" value="F:heme binding"/>
    <property type="evidence" value="ECO:0007669"/>
    <property type="project" value="TreeGrafter"/>
</dbReference>
<comment type="caution">
    <text evidence="6">The sequence shown here is derived from an EMBL/GenBank/DDBJ whole genome shotgun (WGS) entry which is preliminary data.</text>
</comment>
<feature type="binding site" evidence="4">
    <location>
        <position position="122"/>
    </location>
    <ligand>
        <name>heme b</name>
        <dbReference type="ChEBI" id="CHEBI:60344"/>
    </ligand>
</feature>
<dbReference type="PANTHER" id="PTHR10720">
    <property type="entry name" value="HEME OXYGENASE"/>
    <property type="match status" value="1"/>
</dbReference>
<dbReference type="GO" id="GO:0042167">
    <property type="term" value="P:heme catabolic process"/>
    <property type="evidence" value="ECO:0007669"/>
    <property type="project" value="TreeGrafter"/>
</dbReference>
<dbReference type="GO" id="GO:0004392">
    <property type="term" value="F:heme oxygenase (decyclizing) activity"/>
    <property type="evidence" value="ECO:0007669"/>
    <property type="project" value="InterPro"/>
</dbReference>
<dbReference type="Proteomes" id="UP000621454">
    <property type="component" value="Unassembled WGS sequence"/>
</dbReference>
<gene>
    <name evidence="6" type="ORF">GCM10011489_30650</name>
</gene>
<name>A0A916TDK6_9ACTN</name>
<accession>A0A916TDK6</accession>
<sequence length="211" mass="23939">MSFVTRLRSETQQAHTDAEQSEFIGALLRGELDADALTDLLAQYHPVYRALEEVGDGLADDPMVVPFLSEDLRRLPSLEADLAARRGDRWREALTPLPASTALAERIAATRHDPVAFLAHHYTRYLGDLSGGQIIATLVGRHYDIDPEHLAFYRFDSIGKPKVYRDHYHQLLESAAWTEPQRTHFIDECIVAYRLNRELFDALAVRPTSSR</sequence>
<keyword evidence="7" id="KW-1185">Reference proteome</keyword>
<dbReference type="Gene3D" id="1.20.910.10">
    <property type="entry name" value="Heme oxygenase-like"/>
    <property type="match status" value="1"/>
</dbReference>
<keyword evidence="2 5" id="KW-0479">Metal-binding</keyword>
<evidence type="ECO:0000256" key="2">
    <source>
        <dbReference type="ARBA" id="ARBA00022723"/>
    </source>
</evidence>
<dbReference type="EMBL" id="BMGC01000027">
    <property type="protein sequence ID" value="GGB40946.1"/>
    <property type="molecule type" value="Genomic_DNA"/>
</dbReference>